<sequence length="319" mass="35902">MGAKWREEIQRRAAVAQKGYAKRLELANEGSKIKAEKEKSIDGLRKERNELLPKRDEAEGKKKEIEEKEREAKDRHHKAWEEERDQKKQVKDYLSGVEESDLEHFKMKVYETIEMLFPDPDDEKKTEKVEGDTEKAEIKDKQSDSATPGENEMSGAEDKGRELEELAELEGEPLDGEHATALPPPPPPPVHSSPSQLHLKDSMPDYDDATKKLMEEADEARKVYNEISDRIRDLDSSISSLDPGLAGLSNVRGVAGHSAFPFCSRSCSSLSCFSAFLFCFVSLPSWRSPERSFLFHRVPLGNCASPSVVVYSSYVACPT</sequence>
<protein>
    <submittedName>
        <fullName evidence="4">Tropomyosin alpha-1 chain</fullName>
    </submittedName>
</protein>
<evidence type="ECO:0000313" key="4">
    <source>
        <dbReference type="WBParaSite" id="TCNE_0001901201-mRNA-1"/>
    </source>
</evidence>
<organism evidence="3 4">
    <name type="scientific">Toxocara canis</name>
    <name type="common">Canine roundworm</name>
    <dbReference type="NCBI Taxonomy" id="6265"/>
    <lineage>
        <taxon>Eukaryota</taxon>
        <taxon>Metazoa</taxon>
        <taxon>Ecdysozoa</taxon>
        <taxon>Nematoda</taxon>
        <taxon>Chromadorea</taxon>
        <taxon>Rhabditida</taxon>
        <taxon>Spirurina</taxon>
        <taxon>Ascaridomorpha</taxon>
        <taxon>Ascaridoidea</taxon>
        <taxon>Toxocaridae</taxon>
        <taxon>Toxocara</taxon>
    </lineage>
</organism>
<reference evidence="4" key="1">
    <citation type="submission" date="2016-06" db="UniProtKB">
        <authorList>
            <consortium name="WormBaseParasite"/>
        </authorList>
    </citation>
    <scope>IDENTIFICATION</scope>
</reference>
<evidence type="ECO:0000256" key="1">
    <source>
        <dbReference type="SAM" id="MobiDB-lite"/>
    </source>
</evidence>
<feature type="compositionally biased region" description="Pro residues" evidence="1">
    <location>
        <begin position="182"/>
        <end position="191"/>
    </location>
</feature>
<evidence type="ECO:0000313" key="3">
    <source>
        <dbReference type="Proteomes" id="UP000050794"/>
    </source>
</evidence>
<feature type="compositionally biased region" description="Basic and acidic residues" evidence="1">
    <location>
        <begin position="122"/>
        <end position="143"/>
    </location>
</feature>
<accession>A0A183VE38</accession>
<name>A0A183VE38_TOXCA</name>
<reference evidence="2 3" key="2">
    <citation type="submission" date="2018-11" db="EMBL/GenBank/DDBJ databases">
        <authorList>
            <consortium name="Pathogen Informatics"/>
        </authorList>
    </citation>
    <scope>NUCLEOTIDE SEQUENCE [LARGE SCALE GENOMIC DNA]</scope>
</reference>
<dbReference type="EMBL" id="UYWY01026259">
    <property type="protein sequence ID" value="VDM50329.1"/>
    <property type="molecule type" value="Genomic_DNA"/>
</dbReference>
<dbReference type="AlphaFoldDB" id="A0A183VE38"/>
<evidence type="ECO:0000313" key="2">
    <source>
        <dbReference type="EMBL" id="VDM50329.1"/>
    </source>
</evidence>
<feature type="compositionally biased region" description="Acidic residues" evidence="1">
    <location>
        <begin position="165"/>
        <end position="174"/>
    </location>
</feature>
<feature type="compositionally biased region" description="Basic and acidic residues" evidence="1">
    <location>
        <begin position="27"/>
        <end position="91"/>
    </location>
</feature>
<proteinExistence type="predicted"/>
<dbReference type="WBParaSite" id="TCNE_0001901201-mRNA-1">
    <property type="protein sequence ID" value="TCNE_0001901201-mRNA-1"/>
    <property type="gene ID" value="TCNE_0001901201"/>
</dbReference>
<feature type="region of interest" description="Disordered" evidence="1">
    <location>
        <begin position="27"/>
        <end position="98"/>
    </location>
</feature>
<gene>
    <name evidence="2" type="ORF">TCNE_LOCUS19008</name>
</gene>
<feature type="region of interest" description="Disordered" evidence="1">
    <location>
        <begin position="115"/>
        <end position="205"/>
    </location>
</feature>
<keyword evidence="3" id="KW-1185">Reference proteome</keyword>
<dbReference type="Proteomes" id="UP000050794">
    <property type="component" value="Unassembled WGS sequence"/>
</dbReference>